<keyword evidence="2" id="KW-0479">Metal-binding</keyword>
<dbReference type="PANTHER" id="PTHR45705:SF1">
    <property type="entry name" value="FI20236P1"/>
    <property type="match status" value="1"/>
</dbReference>
<dbReference type="OrthoDB" id="983479at2759"/>
<protein>
    <submittedName>
        <fullName evidence="7">ARF GAP-like zinc finger-containing protein</fullName>
    </submittedName>
</protein>
<accession>A2DDJ5</accession>
<sequence length="156" mass="17612">MSEKSLSEELNEIMNKGANAKCADCGAPKPNWASVNLGVFICIKCSAVHRSFGTNISQVRSLKLDSLTENQAKTLINIGNERANSYYENSLPHNFQKPSWLKHEDVASFIRDKYVNKKWAPPMTIKEFLNPKKETEQQIEKHDETSLPTFDLLGLA</sequence>
<dbReference type="VEuPathDB" id="TrichDB:TVAG_198080"/>
<dbReference type="InterPro" id="IPR001164">
    <property type="entry name" value="ArfGAP_dom"/>
</dbReference>
<feature type="domain" description="Arf-GAP" evidence="6">
    <location>
        <begin position="7"/>
        <end position="127"/>
    </location>
</feature>
<dbReference type="FunFam" id="1.10.220.150:FF:000009">
    <property type="entry name" value="stromal membrane-associated protein 1 isoform X1"/>
    <property type="match status" value="1"/>
</dbReference>
<dbReference type="eggNOG" id="KOG0703">
    <property type="taxonomic scope" value="Eukaryota"/>
</dbReference>
<organism evidence="7 8">
    <name type="scientific">Trichomonas vaginalis (strain ATCC PRA-98 / G3)</name>
    <dbReference type="NCBI Taxonomy" id="412133"/>
    <lineage>
        <taxon>Eukaryota</taxon>
        <taxon>Metamonada</taxon>
        <taxon>Parabasalia</taxon>
        <taxon>Trichomonadida</taxon>
        <taxon>Trichomonadidae</taxon>
        <taxon>Trichomonas</taxon>
    </lineage>
</organism>
<gene>
    <name evidence="7" type="ORF">TVAG_198080</name>
</gene>
<dbReference type="SUPFAM" id="SSF57863">
    <property type="entry name" value="ArfGap/RecO-like zinc finger"/>
    <property type="match status" value="1"/>
</dbReference>
<evidence type="ECO:0000256" key="3">
    <source>
        <dbReference type="ARBA" id="ARBA00022771"/>
    </source>
</evidence>
<dbReference type="SMR" id="A2DDJ5"/>
<dbReference type="Gene3D" id="1.10.220.150">
    <property type="entry name" value="Arf GTPase activating protein"/>
    <property type="match status" value="1"/>
</dbReference>
<reference evidence="7" key="2">
    <citation type="journal article" date="2007" name="Science">
        <title>Draft genome sequence of the sexually transmitted pathogen Trichomonas vaginalis.</title>
        <authorList>
            <person name="Carlton J.M."/>
            <person name="Hirt R.P."/>
            <person name="Silva J.C."/>
            <person name="Delcher A.L."/>
            <person name="Schatz M."/>
            <person name="Zhao Q."/>
            <person name="Wortman J.R."/>
            <person name="Bidwell S.L."/>
            <person name="Alsmark U.C.M."/>
            <person name="Besteiro S."/>
            <person name="Sicheritz-Ponten T."/>
            <person name="Noel C.J."/>
            <person name="Dacks J.B."/>
            <person name="Foster P.G."/>
            <person name="Simillion C."/>
            <person name="Van de Peer Y."/>
            <person name="Miranda-Saavedra D."/>
            <person name="Barton G.J."/>
            <person name="Westrop G.D."/>
            <person name="Mueller S."/>
            <person name="Dessi D."/>
            <person name="Fiori P.L."/>
            <person name="Ren Q."/>
            <person name="Paulsen I."/>
            <person name="Zhang H."/>
            <person name="Bastida-Corcuera F.D."/>
            <person name="Simoes-Barbosa A."/>
            <person name="Brown M.T."/>
            <person name="Hayes R.D."/>
            <person name="Mukherjee M."/>
            <person name="Okumura C.Y."/>
            <person name="Schneider R."/>
            <person name="Smith A.J."/>
            <person name="Vanacova S."/>
            <person name="Villalvazo M."/>
            <person name="Haas B.J."/>
            <person name="Pertea M."/>
            <person name="Feldblyum T.V."/>
            <person name="Utterback T.R."/>
            <person name="Shu C.L."/>
            <person name="Osoegawa K."/>
            <person name="de Jong P.J."/>
            <person name="Hrdy I."/>
            <person name="Horvathova L."/>
            <person name="Zubacova Z."/>
            <person name="Dolezal P."/>
            <person name="Malik S.B."/>
            <person name="Logsdon J.M. Jr."/>
            <person name="Henze K."/>
            <person name="Gupta A."/>
            <person name="Wang C.C."/>
            <person name="Dunne R.L."/>
            <person name="Upcroft J.A."/>
            <person name="Upcroft P."/>
            <person name="White O."/>
            <person name="Salzberg S.L."/>
            <person name="Tang P."/>
            <person name="Chiu C.-H."/>
            <person name="Lee Y.-S."/>
            <person name="Embley T.M."/>
            <person name="Coombs G.H."/>
            <person name="Mottram J.C."/>
            <person name="Tachezy J."/>
            <person name="Fraser-Liggett C.M."/>
            <person name="Johnson P.J."/>
        </authorList>
    </citation>
    <scope>NUCLEOTIDE SEQUENCE [LARGE SCALE GENOMIC DNA]</scope>
    <source>
        <strain evidence="7">G3</strain>
    </source>
</reference>
<proteinExistence type="predicted"/>
<dbReference type="AlphaFoldDB" id="A2DDJ5"/>
<dbReference type="KEGG" id="tva:5466936"/>
<dbReference type="GO" id="GO:0005096">
    <property type="term" value="F:GTPase activator activity"/>
    <property type="evidence" value="ECO:0007669"/>
    <property type="project" value="UniProtKB-KW"/>
</dbReference>
<keyword evidence="1" id="KW-0343">GTPase activation</keyword>
<keyword evidence="8" id="KW-1185">Reference proteome</keyword>
<dbReference type="PROSITE" id="PS50115">
    <property type="entry name" value="ARFGAP"/>
    <property type="match status" value="1"/>
</dbReference>
<evidence type="ECO:0000256" key="2">
    <source>
        <dbReference type="ARBA" id="ARBA00022723"/>
    </source>
</evidence>
<dbReference type="InterPro" id="IPR037278">
    <property type="entry name" value="ARFGAP/RecO"/>
</dbReference>
<dbReference type="InParanoid" id="A2DDJ5"/>
<dbReference type="OMA" id="PKPNWAS"/>
<dbReference type="PRINTS" id="PR00405">
    <property type="entry name" value="REVINTRACTNG"/>
</dbReference>
<dbReference type="GO" id="GO:0008270">
    <property type="term" value="F:zinc ion binding"/>
    <property type="evidence" value="ECO:0007669"/>
    <property type="project" value="UniProtKB-KW"/>
</dbReference>
<dbReference type="Pfam" id="PF01412">
    <property type="entry name" value="ArfGap"/>
    <property type="match status" value="1"/>
</dbReference>
<dbReference type="VEuPathDB" id="TrichDB:TVAGG3_0998490"/>
<evidence type="ECO:0000256" key="1">
    <source>
        <dbReference type="ARBA" id="ARBA00022468"/>
    </source>
</evidence>
<dbReference type="EMBL" id="DS113190">
    <property type="protein sequence ID" value="EAY21371.1"/>
    <property type="molecule type" value="Genomic_DNA"/>
</dbReference>
<dbReference type="Proteomes" id="UP000001542">
    <property type="component" value="Unassembled WGS sequence"/>
</dbReference>
<dbReference type="CDD" id="cd08204">
    <property type="entry name" value="ArfGap"/>
    <property type="match status" value="1"/>
</dbReference>
<evidence type="ECO:0000313" key="7">
    <source>
        <dbReference type="EMBL" id="EAY21371.1"/>
    </source>
</evidence>
<dbReference type="SMART" id="SM00105">
    <property type="entry name" value="ArfGap"/>
    <property type="match status" value="1"/>
</dbReference>
<dbReference type="InterPro" id="IPR051718">
    <property type="entry name" value="ARF_GTPase-activating"/>
</dbReference>
<evidence type="ECO:0000256" key="5">
    <source>
        <dbReference type="PROSITE-ProRule" id="PRU00288"/>
    </source>
</evidence>
<evidence type="ECO:0000256" key="4">
    <source>
        <dbReference type="ARBA" id="ARBA00022833"/>
    </source>
</evidence>
<keyword evidence="3 5" id="KW-0863">Zinc-finger</keyword>
<dbReference type="PANTHER" id="PTHR45705">
    <property type="entry name" value="FI20236P1"/>
    <property type="match status" value="1"/>
</dbReference>
<evidence type="ECO:0000313" key="8">
    <source>
        <dbReference type="Proteomes" id="UP000001542"/>
    </source>
</evidence>
<dbReference type="InterPro" id="IPR038508">
    <property type="entry name" value="ArfGAP_dom_sf"/>
</dbReference>
<keyword evidence="4" id="KW-0862">Zinc</keyword>
<dbReference type="STRING" id="5722.A2DDJ5"/>
<reference evidence="7" key="1">
    <citation type="submission" date="2006-10" db="EMBL/GenBank/DDBJ databases">
        <authorList>
            <person name="Amadeo P."/>
            <person name="Zhao Q."/>
            <person name="Wortman J."/>
            <person name="Fraser-Liggett C."/>
            <person name="Carlton J."/>
        </authorList>
    </citation>
    <scope>NUCLEOTIDE SEQUENCE</scope>
    <source>
        <strain evidence="7">G3</strain>
    </source>
</reference>
<name>A2DDJ5_TRIV3</name>
<dbReference type="RefSeq" id="XP_001582357.1">
    <property type="nucleotide sequence ID" value="XM_001582307.1"/>
</dbReference>
<evidence type="ECO:0000259" key="6">
    <source>
        <dbReference type="PROSITE" id="PS50115"/>
    </source>
</evidence>